<name>A0ABY6Z7V6_9BACL</name>
<evidence type="ECO:0000256" key="1">
    <source>
        <dbReference type="ARBA" id="ARBA00004328"/>
    </source>
</evidence>
<comment type="subcellular location">
    <subcellularLocation>
        <location evidence="1">Virion</location>
    </subcellularLocation>
</comment>
<reference evidence="4" key="1">
    <citation type="submission" date="2022-08" db="EMBL/GenBank/DDBJ databases">
        <title>Alicyclobacillus dauci DSM2870, complete genome.</title>
        <authorList>
            <person name="Wang Q."/>
            <person name="Cai R."/>
            <person name="Wang Z."/>
        </authorList>
    </citation>
    <scope>NUCLEOTIDE SEQUENCE</scope>
    <source>
        <strain evidence="4">DSM 28700</strain>
    </source>
</reference>
<dbReference type="EMBL" id="CP104064">
    <property type="protein sequence ID" value="WAH38613.1"/>
    <property type="molecule type" value="Genomic_DNA"/>
</dbReference>
<dbReference type="Proteomes" id="UP001164803">
    <property type="component" value="Chromosome"/>
</dbReference>
<evidence type="ECO:0000313" key="4">
    <source>
        <dbReference type="EMBL" id="WAH38613.1"/>
    </source>
</evidence>
<dbReference type="RefSeq" id="WP_268046200.1">
    <property type="nucleotide sequence ID" value="NZ_CP104064.1"/>
</dbReference>
<dbReference type="InterPro" id="IPR024455">
    <property type="entry name" value="Phage_capsid"/>
</dbReference>
<evidence type="ECO:0000313" key="5">
    <source>
        <dbReference type="Proteomes" id="UP001164803"/>
    </source>
</evidence>
<keyword evidence="2" id="KW-0175">Coiled coil</keyword>
<feature type="coiled-coil region" evidence="2">
    <location>
        <begin position="1"/>
        <end position="67"/>
    </location>
</feature>
<evidence type="ECO:0000259" key="3">
    <source>
        <dbReference type="Pfam" id="PF05065"/>
    </source>
</evidence>
<dbReference type="Gene3D" id="3.30.2400.10">
    <property type="entry name" value="Major capsid protein gp5"/>
    <property type="match status" value="1"/>
</dbReference>
<dbReference type="InterPro" id="IPR054612">
    <property type="entry name" value="Phage_capsid-like_C"/>
</dbReference>
<dbReference type="Pfam" id="PF05065">
    <property type="entry name" value="Phage_capsid"/>
    <property type="match status" value="1"/>
</dbReference>
<evidence type="ECO:0000256" key="2">
    <source>
        <dbReference type="SAM" id="Coils"/>
    </source>
</evidence>
<dbReference type="NCBIfam" id="TIGR01554">
    <property type="entry name" value="major_cap_HK97"/>
    <property type="match status" value="1"/>
</dbReference>
<protein>
    <submittedName>
        <fullName evidence="4">Phage major capsid protein</fullName>
    </submittedName>
</protein>
<dbReference type="SUPFAM" id="SSF56563">
    <property type="entry name" value="Major capsid protein gp5"/>
    <property type="match status" value="1"/>
</dbReference>
<accession>A0ABY6Z7V6</accession>
<gene>
    <name evidence="4" type="ORF">NZD86_09085</name>
</gene>
<organism evidence="4 5">
    <name type="scientific">Alicyclobacillus dauci</name>
    <dbReference type="NCBI Taxonomy" id="1475485"/>
    <lineage>
        <taxon>Bacteria</taxon>
        <taxon>Bacillati</taxon>
        <taxon>Bacillota</taxon>
        <taxon>Bacilli</taxon>
        <taxon>Bacillales</taxon>
        <taxon>Alicyclobacillaceae</taxon>
        <taxon>Alicyclobacillus</taxon>
    </lineage>
</organism>
<keyword evidence="5" id="KW-1185">Reference proteome</keyword>
<feature type="domain" description="Phage capsid-like C-terminal" evidence="3">
    <location>
        <begin position="156"/>
        <end position="430"/>
    </location>
</feature>
<dbReference type="Gene3D" id="3.30.2320.10">
    <property type="entry name" value="hypothetical protein PF0899 domain"/>
    <property type="match status" value="1"/>
</dbReference>
<proteinExistence type="predicted"/>
<sequence>MNKLQELLEKRAEKVQNQRQLLDSAKAEDRNLTPDEVTVFDRLDAEIEALDGEIDAERAKNEREEKVSAREKELNASLTKPFRPALDHVQAPKLDDGGFKSLGEFIDAVRFGDKKGRLMDRTADRKTGGYEVPAAFKSQFMPSFRNDWSMGTGSEGGYAVPELWQTDVRMLDPEASVVRPRAFVIPAGDIPDTTVNMPVLNQGTNGVYGGVTVTWTSEGTAKPDTSASLQELQLTPQEVSATTVLTNKLIRNWPAANSFISNLMRQATASAEDIAFLSGNGTGKPSGILGSAGALNVNRATANQITFADVSKLRAGLYSESLSTAVWVANQSIIPQLVSIQDVNGRYIFLRGDVTQHIPDTLYGIPIIFSGRTPALGTKGDLVLADFSKYLIKDGSGPFIDASPHVLFQQDKTMIRVMWNVDGKPWVTAPLTLEDGVTKVSPFVVLDVPSA</sequence>